<dbReference type="EMBL" id="FNKX01000004">
    <property type="protein sequence ID" value="SDR60938.1"/>
    <property type="molecule type" value="Genomic_DNA"/>
</dbReference>
<evidence type="ECO:0000313" key="2">
    <source>
        <dbReference type="Proteomes" id="UP000199365"/>
    </source>
</evidence>
<proteinExistence type="predicted"/>
<accession>A0A1H1KF20</accession>
<dbReference type="Pfam" id="PF21205">
    <property type="entry name" value="Rep3_C"/>
    <property type="match status" value="1"/>
</dbReference>
<organism evidence="1 2">
    <name type="scientific">Paraburkholderia tuberum</name>
    <dbReference type="NCBI Taxonomy" id="157910"/>
    <lineage>
        <taxon>Bacteria</taxon>
        <taxon>Pseudomonadati</taxon>
        <taxon>Pseudomonadota</taxon>
        <taxon>Betaproteobacteria</taxon>
        <taxon>Burkholderiales</taxon>
        <taxon>Burkholderiaceae</taxon>
        <taxon>Paraburkholderia</taxon>
    </lineage>
</organism>
<dbReference type="Proteomes" id="UP000199365">
    <property type="component" value="Unassembled WGS sequence"/>
</dbReference>
<dbReference type="InterPro" id="IPR036390">
    <property type="entry name" value="WH_DNA-bd_sf"/>
</dbReference>
<reference evidence="2" key="1">
    <citation type="submission" date="2016-10" db="EMBL/GenBank/DDBJ databases">
        <authorList>
            <person name="Varghese N."/>
            <person name="Submissions S."/>
        </authorList>
    </citation>
    <scope>NUCLEOTIDE SEQUENCE [LARGE SCALE GENOMIC DNA]</scope>
    <source>
        <strain evidence="2">DUS833</strain>
    </source>
</reference>
<evidence type="ECO:0000313" key="1">
    <source>
        <dbReference type="EMBL" id="SDR60938.1"/>
    </source>
</evidence>
<sequence>MVDCLCRQGAVFVLTGVNRLIQCRESWSVQRMENQILPATPYQLALDIYDDMSGKDTPIHRADQDIGFLRNNIFTRVRGLGIAARRVLDAAYYIVASKAPEDLVDDKVYTFSADINFFKFLMKYDSRNHSHLVAQMRAAAQARMEIMTAPSIEELTEKDSWGTIGLLGDCYIERNVVCILLSGRVIRYLISPYKAHWLSLRAAAKLTLSLARAIYDRLIPCEGNGVTEWFAYEDVLEWPGKVGESRKDLKEFKKHFLAPAIEQLNTESDFDVSWEPNAERVSADKLRIRFRFRKKQGADAARAGISDDTYLLLLNDFAFDPPDFERLAANRHTWTNERLEQALEYTRHQLIRGKITSSPKGYLFKALQGNYRIGEADRQMIAIQTRQREADRAEARTRDATEATLKATLQAQADQATAKRNEEILAGREFFEAAEGPVRKELFQSFISQLLQQRLMTRVGVARETLTPDNILTVNRVVADAFGSHVFVKMRKAMAASRLASAR</sequence>
<protein>
    <submittedName>
        <fullName evidence="1">Initiator Replication protein</fullName>
    </submittedName>
</protein>
<keyword evidence="2" id="KW-1185">Reference proteome</keyword>
<dbReference type="AlphaFoldDB" id="A0A1H1KF20"/>
<gene>
    <name evidence="1" type="ORF">SAMN05445850_7453</name>
</gene>
<dbReference type="Gene3D" id="1.10.10.10">
    <property type="entry name" value="Winged helix-like DNA-binding domain superfamily/Winged helix DNA-binding domain"/>
    <property type="match status" value="1"/>
</dbReference>
<name>A0A1H1KF20_9BURK</name>
<dbReference type="SUPFAM" id="SSF46785">
    <property type="entry name" value="Winged helix' DNA-binding domain"/>
    <property type="match status" value="1"/>
</dbReference>
<dbReference type="InterPro" id="IPR036388">
    <property type="entry name" value="WH-like_DNA-bd_sf"/>
</dbReference>